<dbReference type="AlphaFoldDB" id="A0A939RZ68"/>
<comment type="caution">
    <text evidence="1">The sequence shown here is derived from an EMBL/GenBank/DDBJ whole genome shotgun (WGS) entry which is preliminary data.</text>
</comment>
<dbReference type="Proteomes" id="UP000664398">
    <property type="component" value="Unassembled WGS sequence"/>
</dbReference>
<evidence type="ECO:0000313" key="1">
    <source>
        <dbReference type="EMBL" id="MBO1806423.1"/>
    </source>
</evidence>
<reference evidence="1" key="1">
    <citation type="submission" date="2021-03" db="EMBL/GenBank/DDBJ databases">
        <title>Leucobacter chromiisoli sp. nov., isolated from chromium-containing soil of chemical plant.</title>
        <authorList>
            <person name="Xu Z."/>
        </authorList>
    </citation>
    <scope>NUCLEOTIDE SEQUENCE</scope>
    <source>
        <strain evidence="1">A2</strain>
    </source>
</reference>
<evidence type="ECO:0000313" key="2">
    <source>
        <dbReference type="Proteomes" id="UP000664398"/>
    </source>
</evidence>
<sequence length="90" mass="10012">MDPHQPTDLPPPSSNLILRSPYRLPPHLDLSLYTEEEILEAEIVAELVPTDGRPEALPHFDVVVGKRLALEGSEKMDQEDSLNGSSELRV</sequence>
<dbReference type="EMBL" id="JAGDYL010000032">
    <property type="protein sequence ID" value="MBO1806423.1"/>
    <property type="molecule type" value="Genomic_DNA"/>
</dbReference>
<proteinExistence type="predicted"/>
<gene>
    <name evidence="1" type="ORF">J4H91_14035</name>
</gene>
<accession>A0A939RZ68</accession>
<keyword evidence="2" id="KW-1185">Reference proteome</keyword>
<name>A0A939RZ68_9MICO</name>
<protein>
    <submittedName>
        <fullName evidence="1">Uncharacterized protein</fullName>
    </submittedName>
</protein>
<dbReference type="RefSeq" id="WP_208046879.1">
    <property type="nucleotide sequence ID" value="NZ_JAGDYL010000032.1"/>
</dbReference>
<organism evidence="1 2">
    <name type="scientific">Leucobacter ruminantium</name>
    <dbReference type="NCBI Taxonomy" id="1289170"/>
    <lineage>
        <taxon>Bacteria</taxon>
        <taxon>Bacillati</taxon>
        <taxon>Actinomycetota</taxon>
        <taxon>Actinomycetes</taxon>
        <taxon>Micrococcales</taxon>
        <taxon>Microbacteriaceae</taxon>
        <taxon>Leucobacter</taxon>
    </lineage>
</organism>